<comment type="caution">
    <text evidence="1">The sequence shown here is derived from an EMBL/GenBank/DDBJ whole genome shotgun (WGS) entry which is preliminary data.</text>
</comment>
<name>A0A1S1YTJ2_FLAPC</name>
<protein>
    <submittedName>
        <fullName evidence="1">Uncharacterized protein</fullName>
    </submittedName>
</protein>
<gene>
    <name evidence="1" type="ORF">NH26_22360</name>
</gene>
<accession>A0A1S1YTJ2</accession>
<sequence length="187" mass="21569">MTTNVNSEALSAELDSIYYLDQKYRKQLLNTYEIDSSEMKFLWSKQNELDQKNLKRIQEIIDTIGGYPGKSLVGNTSSKTAFFVLQHAPDSIQNEYYEMIIQAGKDRELSLNLVALYQDRYLMQTGQPQIYGSQILMTKEIDSVSGKMVEVTKLWPIADTTNIDSLRLWNGMGPLEEYLNAFELSRW</sequence>
<keyword evidence="2" id="KW-1185">Reference proteome</keyword>
<proteinExistence type="predicted"/>
<dbReference type="InterPro" id="IPR046732">
    <property type="entry name" value="DUF6624"/>
</dbReference>
<dbReference type="Proteomes" id="UP000179797">
    <property type="component" value="Unassembled WGS sequence"/>
</dbReference>
<evidence type="ECO:0000313" key="2">
    <source>
        <dbReference type="Proteomes" id="UP000179797"/>
    </source>
</evidence>
<dbReference type="AlphaFoldDB" id="A0A1S1YTJ2"/>
<organism evidence="1 2">
    <name type="scientific">Flammeovirga pacifica</name>
    <dbReference type="NCBI Taxonomy" id="915059"/>
    <lineage>
        <taxon>Bacteria</taxon>
        <taxon>Pseudomonadati</taxon>
        <taxon>Bacteroidota</taxon>
        <taxon>Cytophagia</taxon>
        <taxon>Cytophagales</taxon>
        <taxon>Flammeovirgaceae</taxon>
        <taxon>Flammeovirga</taxon>
    </lineage>
</organism>
<dbReference type="EMBL" id="JRYR02000002">
    <property type="protein sequence ID" value="OHX64339.1"/>
    <property type="molecule type" value="Genomic_DNA"/>
</dbReference>
<dbReference type="Pfam" id="PF20329">
    <property type="entry name" value="DUF6624"/>
    <property type="match status" value="1"/>
</dbReference>
<dbReference type="STRING" id="915059.NH26_22360"/>
<reference evidence="1 2" key="1">
    <citation type="journal article" date="2012" name="Int. J. Syst. Evol. Microbiol.">
        <title>Flammeovirga pacifica sp. nov., isolated from deep-sea sediment.</title>
        <authorList>
            <person name="Xu H."/>
            <person name="Fu Y."/>
            <person name="Yang N."/>
            <person name="Ding Z."/>
            <person name="Lai Q."/>
            <person name="Zeng R."/>
        </authorList>
    </citation>
    <scope>NUCLEOTIDE SEQUENCE [LARGE SCALE GENOMIC DNA]</scope>
    <source>
        <strain evidence="2">DSM 24597 / LMG 26175 / WPAGA1</strain>
    </source>
</reference>
<evidence type="ECO:0000313" key="1">
    <source>
        <dbReference type="EMBL" id="OHX64339.1"/>
    </source>
</evidence>